<evidence type="ECO:0000259" key="5">
    <source>
        <dbReference type="PROSITE" id="PS50072"/>
    </source>
</evidence>
<evidence type="ECO:0000313" key="6">
    <source>
        <dbReference type="EMBL" id="RAU17630.1"/>
    </source>
</evidence>
<dbReference type="EC" id="5.2.1.8" evidence="4"/>
<dbReference type="PRINTS" id="PR00153">
    <property type="entry name" value="CSAPPISMRASE"/>
</dbReference>
<dbReference type="SUPFAM" id="SSF50891">
    <property type="entry name" value="Cyclophilin-like"/>
    <property type="match status" value="1"/>
</dbReference>
<comment type="caution">
    <text evidence="6">The sequence shown here is derived from an EMBL/GenBank/DDBJ whole genome shotgun (WGS) entry which is preliminary data.</text>
</comment>
<organism evidence="6 7">
    <name type="scientific">Nitrincola tibetensis</name>
    <dbReference type="NCBI Taxonomy" id="2219697"/>
    <lineage>
        <taxon>Bacteria</taxon>
        <taxon>Pseudomonadati</taxon>
        <taxon>Pseudomonadota</taxon>
        <taxon>Gammaproteobacteria</taxon>
        <taxon>Oceanospirillales</taxon>
        <taxon>Oceanospirillaceae</taxon>
        <taxon>Nitrincola</taxon>
    </lineage>
</organism>
<dbReference type="InterPro" id="IPR020892">
    <property type="entry name" value="Cyclophilin-type_PPIase_CS"/>
</dbReference>
<dbReference type="OrthoDB" id="9807797at2"/>
<dbReference type="AlphaFoldDB" id="A0A364NKW0"/>
<reference evidence="6 7" key="1">
    <citation type="submission" date="2018-06" db="EMBL/GenBank/DDBJ databases">
        <title>Nitrincola tibetense sp. nov., isolated from Lake XuguoCo on Tibetan Plateau.</title>
        <authorList>
            <person name="Xing P."/>
        </authorList>
    </citation>
    <scope>NUCLEOTIDE SEQUENCE [LARGE SCALE GENOMIC DNA]</scope>
    <source>
        <strain evidence="7">xg18</strain>
    </source>
</reference>
<comment type="catalytic activity">
    <reaction evidence="4">
        <text>[protein]-peptidylproline (omega=180) = [protein]-peptidylproline (omega=0)</text>
        <dbReference type="Rhea" id="RHEA:16237"/>
        <dbReference type="Rhea" id="RHEA-COMP:10747"/>
        <dbReference type="Rhea" id="RHEA-COMP:10748"/>
        <dbReference type="ChEBI" id="CHEBI:83833"/>
        <dbReference type="ChEBI" id="CHEBI:83834"/>
        <dbReference type="EC" id="5.2.1.8"/>
    </reaction>
</comment>
<evidence type="ECO:0000256" key="1">
    <source>
        <dbReference type="ARBA" id="ARBA00007365"/>
    </source>
</evidence>
<keyword evidence="3 4" id="KW-0413">Isomerase</keyword>
<accession>A0A364NKW0</accession>
<dbReference type="Pfam" id="PF00160">
    <property type="entry name" value="Pro_isomerase"/>
    <property type="match status" value="1"/>
</dbReference>
<name>A0A364NKW0_9GAMM</name>
<dbReference type="PANTHER" id="PTHR43246">
    <property type="entry name" value="PEPTIDYL-PROLYL CIS-TRANS ISOMERASE CYP38, CHLOROPLASTIC"/>
    <property type="match status" value="1"/>
</dbReference>
<proteinExistence type="inferred from homology"/>
<keyword evidence="7" id="KW-1185">Reference proteome</keyword>
<dbReference type="EMBL" id="QKRX01000008">
    <property type="protein sequence ID" value="RAU17630.1"/>
    <property type="molecule type" value="Genomic_DNA"/>
</dbReference>
<feature type="signal peptide" evidence="4">
    <location>
        <begin position="1"/>
        <end position="22"/>
    </location>
</feature>
<dbReference type="PROSITE" id="PS00170">
    <property type="entry name" value="CSA_PPIASE_1"/>
    <property type="match status" value="1"/>
</dbReference>
<evidence type="ECO:0000256" key="3">
    <source>
        <dbReference type="ARBA" id="ARBA00023235"/>
    </source>
</evidence>
<dbReference type="GO" id="GO:0003755">
    <property type="term" value="F:peptidyl-prolyl cis-trans isomerase activity"/>
    <property type="evidence" value="ECO:0007669"/>
    <property type="project" value="UniProtKB-UniRule"/>
</dbReference>
<sequence length="186" mass="20474">MRKLFFALSTLCLVGLASVTQADTLVRMETNKGTIEIQLYDERSPLTVANFLAYIDAGYYDGLIFHRVIPGFMIQGGGFNEQMQQKETNAAVQNESENGIANQRGTIAMARTNAPHSATSQFFINTANNPNLNGAPGRFGYAVFGEVVKGMDVVDQIERVSTQRKGMHQNVPSDNIVIERVTRVTP</sequence>
<evidence type="ECO:0000256" key="4">
    <source>
        <dbReference type="RuleBase" id="RU363019"/>
    </source>
</evidence>
<dbReference type="CDD" id="cd01920">
    <property type="entry name" value="cyclophilin_EcCYP_like"/>
    <property type="match status" value="1"/>
</dbReference>
<dbReference type="InterPro" id="IPR002130">
    <property type="entry name" value="Cyclophilin-type_PPIase_dom"/>
</dbReference>
<dbReference type="RefSeq" id="WP_112159481.1">
    <property type="nucleotide sequence ID" value="NZ_QKRX01000008.1"/>
</dbReference>
<comment type="similarity">
    <text evidence="1 4">Belongs to the cyclophilin-type PPIase family.</text>
</comment>
<keyword evidence="4" id="KW-0732">Signal</keyword>
<feature type="chain" id="PRO_5016484889" description="Peptidyl-prolyl cis-trans isomerase" evidence="4">
    <location>
        <begin position="23"/>
        <end position="186"/>
    </location>
</feature>
<evidence type="ECO:0000256" key="2">
    <source>
        <dbReference type="ARBA" id="ARBA00023110"/>
    </source>
</evidence>
<keyword evidence="2 4" id="KW-0697">Rotamase</keyword>
<gene>
    <name evidence="6" type="ORF">DN062_11515</name>
</gene>
<protein>
    <recommendedName>
        <fullName evidence="4">Peptidyl-prolyl cis-trans isomerase</fullName>
        <shortName evidence="4">PPIase</shortName>
        <ecNumber evidence="4">5.2.1.8</ecNumber>
    </recommendedName>
</protein>
<dbReference type="PROSITE" id="PS50072">
    <property type="entry name" value="CSA_PPIASE_2"/>
    <property type="match status" value="1"/>
</dbReference>
<dbReference type="InterPro" id="IPR044665">
    <property type="entry name" value="E_coli_cyclophilin_A-like"/>
</dbReference>
<dbReference type="InterPro" id="IPR029000">
    <property type="entry name" value="Cyclophilin-like_dom_sf"/>
</dbReference>
<feature type="domain" description="PPIase cyclophilin-type" evidence="5">
    <location>
        <begin position="29"/>
        <end position="183"/>
    </location>
</feature>
<dbReference type="GO" id="GO:0006457">
    <property type="term" value="P:protein folding"/>
    <property type="evidence" value="ECO:0007669"/>
    <property type="project" value="InterPro"/>
</dbReference>
<dbReference type="Proteomes" id="UP000250744">
    <property type="component" value="Unassembled WGS sequence"/>
</dbReference>
<evidence type="ECO:0000313" key="7">
    <source>
        <dbReference type="Proteomes" id="UP000250744"/>
    </source>
</evidence>
<dbReference type="Gene3D" id="2.40.100.10">
    <property type="entry name" value="Cyclophilin-like"/>
    <property type="match status" value="1"/>
</dbReference>
<comment type="function">
    <text evidence="4">PPIases accelerate the folding of proteins. It catalyzes the cis-trans isomerization of proline imidic peptide bonds in oligopeptides.</text>
</comment>